<reference evidence="2" key="1">
    <citation type="submission" date="2016-04" db="EMBL/GenBank/DDBJ databases">
        <authorList>
            <person name="Evans L.H."/>
            <person name="Alamgir A."/>
            <person name="Owens N."/>
            <person name="Weber N.D."/>
            <person name="Virtaneva K."/>
            <person name="Barbian K."/>
            <person name="Babar A."/>
            <person name="Rosenke K."/>
        </authorList>
    </citation>
    <scope>NUCLEOTIDE SEQUENCE</scope>
    <source>
        <strain evidence="2">86</strain>
    </source>
</reference>
<dbReference type="Gene3D" id="2.40.50.100">
    <property type="match status" value="1"/>
</dbReference>
<dbReference type="EMBL" id="FLUQ01000002">
    <property type="protein sequence ID" value="SBW04324.1"/>
    <property type="molecule type" value="Genomic_DNA"/>
</dbReference>
<accession>A0A212JXV3</accession>
<dbReference type="InterPro" id="IPR045257">
    <property type="entry name" value="E2/Pdx1"/>
</dbReference>
<sequence>MQIVMPQIGMTMTEGTIVEWKKKDGDPVEKGEILYVIQTEKLENEIEAIATGTLKIIVPEGESAECGVVIGEIVE</sequence>
<dbReference type="PANTHER" id="PTHR23151:SF90">
    <property type="entry name" value="DIHYDROLIPOYLLYSINE-RESIDUE ACETYLTRANSFERASE COMPONENT OF PYRUVATE DEHYDROGENASE COMPLEX, MITOCHONDRIAL-RELATED"/>
    <property type="match status" value="1"/>
</dbReference>
<dbReference type="PROSITE" id="PS50968">
    <property type="entry name" value="BIOTINYL_LIPOYL"/>
    <property type="match status" value="1"/>
</dbReference>
<gene>
    <name evidence="2" type="ORF">KL86DPRO_20296</name>
</gene>
<feature type="domain" description="Lipoyl-binding" evidence="1">
    <location>
        <begin position="1"/>
        <end position="74"/>
    </location>
</feature>
<dbReference type="SUPFAM" id="SSF51230">
    <property type="entry name" value="Single hybrid motif"/>
    <property type="match status" value="1"/>
</dbReference>
<dbReference type="AlphaFoldDB" id="A0A212JXV3"/>
<evidence type="ECO:0000259" key="1">
    <source>
        <dbReference type="PROSITE" id="PS50968"/>
    </source>
</evidence>
<dbReference type="CDD" id="cd06849">
    <property type="entry name" value="lipoyl_domain"/>
    <property type="match status" value="1"/>
</dbReference>
<name>A0A212JXV3_9DELT</name>
<proteinExistence type="predicted"/>
<dbReference type="Pfam" id="PF00364">
    <property type="entry name" value="Biotin_lipoyl"/>
    <property type="match status" value="1"/>
</dbReference>
<dbReference type="InterPro" id="IPR000089">
    <property type="entry name" value="Biotin_lipoyl"/>
</dbReference>
<organism evidence="2">
    <name type="scientific">uncultured delta proteobacterium</name>
    <dbReference type="NCBI Taxonomy" id="34034"/>
    <lineage>
        <taxon>Bacteria</taxon>
        <taxon>Deltaproteobacteria</taxon>
        <taxon>environmental samples</taxon>
    </lineage>
</organism>
<evidence type="ECO:0000313" key="2">
    <source>
        <dbReference type="EMBL" id="SBW04324.1"/>
    </source>
</evidence>
<dbReference type="GO" id="GO:0006086">
    <property type="term" value="P:pyruvate decarboxylation to acetyl-CoA"/>
    <property type="evidence" value="ECO:0007669"/>
    <property type="project" value="InterPro"/>
</dbReference>
<dbReference type="GO" id="GO:0045254">
    <property type="term" value="C:pyruvate dehydrogenase complex"/>
    <property type="evidence" value="ECO:0007669"/>
    <property type="project" value="InterPro"/>
</dbReference>
<dbReference type="InterPro" id="IPR011053">
    <property type="entry name" value="Single_hybrid_motif"/>
</dbReference>
<protein>
    <recommendedName>
        <fullName evidence="1">Lipoyl-binding domain-containing protein</fullName>
    </recommendedName>
</protein>
<dbReference type="PANTHER" id="PTHR23151">
    <property type="entry name" value="DIHYDROLIPOAMIDE ACETYL/SUCCINYL-TRANSFERASE-RELATED"/>
    <property type="match status" value="1"/>
</dbReference>